<dbReference type="InParanoid" id="F2U2V5"/>
<evidence type="ECO:0000256" key="3">
    <source>
        <dbReference type="ARBA" id="ARBA00022801"/>
    </source>
</evidence>
<dbReference type="OrthoDB" id="443524at2759"/>
<evidence type="ECO:0000256" key="4">
    <source>
        <dbReference type="ARBA" id="ARBA00022963"/>
    </source>
</evidence>
<name>F2U2V5_SALR5</name>
<evidence type="ECO:0000256" key="2">
    <source>
        <dbReference type="ARBA" id="ARBA00022729"/>
    </source>
</evidence>
<keyword evidence="5 7" id="KW-0443">Lipid metabolism</keyword>
<keyword evidence="3 7" id="KW-0378">Hydrolase</keyword>
<dbReference type="GO" id="GO:0004620">
    <property type="term" value="F:phospholipase activity"/>
    <property type="evidence" value="ECO:0007669"/>
    <property type="project" value="InterPro"/>
</dbReference>
<evidence type="ECO:0000313" key="9">
    <source>
        <dbReference type="EMBL" id="EGD81949.1"/>
    </source>
</evidence>
<keyword evidence="2" id="KW-0732">Signal</keyword>
<keyword evidence="10" id="KW-1185">Reference proteome</keyword>
<dbReference type="EMBL" id="GL832960">
    <property type="protein sequence ID" value="EGD81949.1"/>
    <property type="molecule type" value="Genomic_DNA"/>
</dbReference>
<evidence type="ECO:0000256" key="8">
    <source>
        <dbReference type="SAM" id="MobiDB-lite"/>
    </source>
</evidence>
<evidence type="ECO:0000256" key="7">
    <source>
        <dbReference type="RuleBase" id="RU364138"/>
    </source>
</evidence>
<comment type="function">
    <text evidence="7">Putative phospholipase.</text>
</comment>
<accession>F2U2V5</accession>
<evidence type="ECO:0000256" key="1">
    <source>
        <dbReference type="ARBA" id="ARBA00007835"/>
    </source>
</evidence>
<evidence type="ECO:0000313" key="10">
    <source>
        <dbReference type="Proteomes" id="UP000007799"/>
    </source>
</evidence>
<dbReference type="eggNOG" id="KOG3774">
    <property type="taxonomic scope" value="Eukaryota"/>
</dbReference>
<reference evidence="9" key="1">
    <citation type="submission" date="2009-08" db="EMBL/GenBank/DDBJ databases">
        <title>Annotation of Salpingoeca rosetta.</title>
        <authorList>
            <consortium name="The Broad Institute Genome Sequencing Platform"/>
            <person name="Russ C."/>
            <person name="Cuomo C."/>
            <person name="Burger G."/>
            <person name="Gray M.W."/>
            <person name="Holland P.W.H."/>
            <person name="King N."/>
            <person name="Lang F.B.F."/>
            <person name="Roger A.J."/>
            <person name="Ruiz-Trillo I."/>
            <person name="Young S.K."/>
            <person name="Zeng Q."/>
            <person name="Gargeya S."/>
            <person name="Alvarado L."/>
            <person name="Berlin A."/>
            <person name="Chapman S.B."/>
            <person name="Chen Z."/>
            <person name="Freedman E."/>
            <person name="Gellesch M."/>
            <person name="Goldberg J."/>
            <person name="Griggs A."/>
            <person name="Gujja S."/>
            <person name="Heilman E."/>
            <person name="Heiman D."/>
            <person name="Howarth C."/>
            <person name="Mehta T."/>
            <person name="Neiman D."/>
            <person name="Pearson M."/>
            <person name="Roberts A."/>
            <person name="Saif S."/>
            <person name="Shea T."/>
            <person name="Shenoy N."/>
            <person name="Sisk P."/>
            <person name="Stolte C."/>
            <person name="Sykes S."/>
            <person name="White J."/>
            <person name="Yandava C."/>
            <person name="Haas B."/>
            <person name="Nusbaum C."/>
            <person name="Birren B."/>
        </authorList>
    </citation>
    <scope>NUCLEOTIDE SEQUENCE [LARGE SCALE GENOMIC DNA]</scope>
    <source>
        <strain evidence="9">ATCC 50818</strain>
    </source>
</reference>
<keyword evidence="6" id="KW-0325">Glycoprotein</keyword>
<feature type="region of interest" description="Disordered" evidence="8">
    <location>
        <begin position="14"/>
        <end position="37"/>
    </location>
</feature>
<evidence type="ECO:0000256" key="6">
    <source>
        <dbReference type="ARBA" id="ARBA00023180"/>
    </source>
</evidence>
<keyword evidence="4 7" id="KW-0442">Lipid degradation</keyword>
<dbReference type="AlphaFoldDB" id="F2U2V5"/>
<dbReference type="OMA" id="LMEFIRY"/>
<dbReference type="RefSeq" id="XP_004996132.1">
    <property type="nucleotide sequence ID" value="XM_004996075.1"/>
</dbReference>
<dbReference type="EC" id="3.1.1.-" evidence="7"/>
<protein>
    <recommendedName>
        <fullName evidence="7">Phospholipase B-like</fullName>
        <ecNumber evidence="7">3.1.1.-</ecNumber>
    </recommendedName>
</protein>
<dbReference type="GO" id="GO:0016042">
    <property type="term" value="P:lipid catabolic process"/>
    <property type="evidence" value="ECO:0007669"/>
    <property type="project" value="UniProtKB-KW"/>
</dbReference>
<evidence type="ECO:0000256" key="5">
    <source>
        <dbReference type="ARBA" id="ARBA00023098"/>
    </source>
</evidence>
<dbReference type="PANTHER" id="PTHR12370:SF24">
    <property type="entry name" value="PHOSPHOLIPASE B-LIKE"/>
    <property type="match status" value="1"/>
</dbReference>
<dbReference type="KEGG" id="sre:PTSG_02634"/>
<proteinExistence type="inferred from homology"/>
<dbReference type="InterPro" id="IPR007000">
    <property type="entry name" value="PLipase_B-like"/>
</dbReference>
<sequence>MMVTTMEMSAMPKMAQSAAKYAEHQHGEGEGGDDEQVSPRALEPLLVAARGWLVAVAAVVDQMQPGPAGSLLGLKRNGREEDVTPLLERQRYIPSYNIPYFKDIFAISGYGRAGFNYTTDPRAQIFRRDHGKVYDIDSMCKLMNSNNYKRDPLSKGNPCNQISARCDLPDASLPHQQSNGPYAFGGIDSKNVDHSHVNAQRVRAISGMPYEHVPAFVFDEQWSGVAHQGMPHMFKFNWTTMAPAP</sequence>
<dbReference type="Proteomes" id="UP000007799">
    <property type="component" value="Unassembled WGS sequence"/>
</dbReference>
<dbReference type="Gene3D" id="3.60.60.30">
    <property type="match status" value="1"/>
</dbReference>
<dbReference type="Pfam" id="PF04916">
    <property type="entry name" value="Phospholip_B"/>
    <property type="match status" value="1"/>
</dbReference>
<dbReference type="GeneID" id="16076720"/>
<comment type="similarity">
    <text evidence="1 7">Belongs to the phospholipase B-like family.</text>
</comment>
<organism evidence="10">
    <name type="scientific">Salpingoeca rosetta (strain ATCC 50818 / BSB-021)</name>
    <dbReference type="NCBI Taxonomy" id="946362"/>
    <lineage>
        <taxon>Eukaryota</taxon>
        <taxon>Choanoflagellata</taxon>
        <taxon>Craspedida</taxon>
        <taxon>Salpingoecidae</taxon>
        <taxon>Salpingoeca</taxon>
    </lineage>
</organism>
<dbReference type="PANTHER" id="PTHR12370">
    <property type="entry name" value="PHOSPHOLIPASE B-RELATED"/>
    <property type="match status" value="1"/>
</dbReference>
<gene>
    <name evidence="9" type="ORF">PTSG_02634</name>
</gene>